<feature type="domain" description="Peptidase A1" evidence="5">
    <location>
        <begin position="57"/>
        <end position="416"/>
    </location>
</feature>
<organism evidence="6 7">
    <name type="scientific">Rubus argutus</name>
    <name type="common">Southern blackberry</name>
    <dbReference type="NCBI Taxonomy" id="59490"/>
    <lineage>
        <taxon>Eukaryota</taxon>
        <taxon>Viridiplantae</taxon>
        <taxon>Streptophyta</taxon>
        <taxon>Embryophyta</taxon>
        <taxon>Tracheophyta</taxon>
        <taxon>Spermatophyta</taxon>
        <taxon>Magnoliopsida</taxon>
        <taxon>eudicotyledons</taxon>
        <taxon>Gunneridae</taxon>
        <taxon>Pentapetalae</taxon>
        <taxon>rosids</taxon>
        <taxon>fabids</taxon>
        <taxon>Rosales</taxon>
        <taxon>Rosaceae</taxon>
        <taxon>Rosoideae</taxon>
        <taxon>Rosoideae incertae sedis</taxon>
        <taxon>Rubus</taxon>
    </lineage>
</organism>
<evidence type="ECO:0000313" key="7">
    <source>
        <dbReference type="Proteomes" id="UP001457282"/>
    </source>
</evidence>
<evidence type="ECO:0000256" key="1">
    <source>
        <dbReference type="ARBA" id="ARBA00007447"/>
    </source>
</evidence>
<evidence type="ECO:0000259" key="5">
    <source>
        <dbReference type="PROSITE" id="PS51767"/>
    </source>
</evidence>
<dbReference type="InterPro" id="IPR033868">
    <property type="entry name" value="Xylanase_inhibitor_I-like"/>
</dbReference>
<evidence type="ECO:0000256" key="3">
    <source>
        <dbReference type="ARBA" id="ARBA00023157"/>
    </source>
</evidence>
<dbReference type="Gene3D" id="2.40.70.10">
    <property type="entry name" value="Acid Proteases"/>
    <property type="match status" value="2"/>
</dbReference>
<reference evidence="6 7" key="1">
    <citation type="journal article" date="2023" name="G3 (Bethesda)">
        <title>A chromosome-length genome assembly and annotation of blackberry (Rubus argutus, cv. 'Hillquist').</title>
        <authorList>
            <person name="Bruna T."/>
            <person name="Aryal R."/>
            <person name="Dudchenko O."/>
            <person name="Sargent D.J."/>
            <person name="Mead D."/>
            <person name="Buti M."/>
            <person name="Cavallini A."/>
            <person name="Hytonen T."/>
            <person name="Andres J."/>
            <person name="Pham M."/>
            <person name="Weisz D."/>
            <person name="Mascagni F."/>
            <person name="Usai G."/>
            <person name="Natali L."/>
            <person name="Bassil N."/>
            <person name="Fernandez G.E."/>
            <person name="Lomsadze A."/>
            <person name="Armour M."/>
            <person name="Olukolu B."/>
            <person name="Poorten T."/>
            <person name="Britton C."/>
            <person name="Davik J."/>
            <person name="Ashrafi H."/>
            <person name="Aiden E.L."/>
            <person name="Borodovsky M."/>
            <person name="Worthington M."/>
        </authorList>
    </citation>
    <scope>NUCLEOTIDE SEQUENCE [LARGE SCALE GENOMIC DNA]</scope>
    <source>
        <strain evidence="6">PI 553951</strain>
    </source>
</reference>
<dbReference type="Pfam" id="PF14541">
    <property type="entry name" value="TAXi_C"/>
    <property type="match status" value="1"/>
</dbReference>
<comment type="caution">
    <text evidence="6">The sequence shown here is derived from an EMBL/GenBank/DDBJ whole genome shotgun (WGS) entry which is preliminary data.</text>
</comment>
<feature type="signal peptide" evidence="4">
    <location>
        <begin position="1"/>
        <end position="22"/>
    </location>
</feature>
<dbReference type="InterPro" id="IPR021109">
    <property type="entry name" value="Peptidase_aspartic_dom_sf"/>
</dbReference>
<sequence>MASFVQILLLFSLSLHLVFVSADDQSSEAQTGTRTPPIIRPNKLVLKVQKDGATNLHVAQIFKRTPRVLVPLVVDLNGRLLWVNCENKYLSSTYNAPICHSAQCAKAGSHTCRTCSSKLPTARPGCHVNACGVMAVNPITQQSAMGELAQDVLSIPSTLGSTPGPIVTVPQFLFACAPSTLLQKGLPKNVQGIAGLGHSQISLPTQLASNFGIPLKIAVCLASGPSQNGVIFFGDGPYNMLPGIDVSRQLTYAPLSIGGQGEYLINIQSIQINNKVVPLTTTRRPNQAMLSTTIPYTILEQSIFKALTQLYINQFPGVPQVPAVAPFGLCFNANKIKYGKTGPAVPSIQLVLDNQQKIRWTIFGQNAMVQARPGVMCLAMVNGGANPKVAPIVIGARQMEDNLVQLDLVKSRIGISNSLLLQGTNCANFNFNTTTTT</sequence>
<dbReference type="AlphaFoldDB" id="A0AAW1W516"/>
<proteinExistence type="inferred from homology"/>
<dbReference type="GO" id="GO:0006508">
    <property type="term" value="P:proteolysis"/>
    <property type="evidence" value="ECO:0007669"/>
    <property type="project" value="InterPro"/>
</dbReference>
<dbReference type="InterPro" id="IPR032799">
    <property type="entry name" value="TAXi_C"/>
</dbReference>
<dbReference type="InterPro" id="IPR033121">
    <property type="entry name" value="PEPTIDASE_A1"/>
</dbReference>
<name>A0AAW1W516_RUBAR</name>
<dbReference type="Proteomes" id="UP001457282">
    <property type="component" value="Unassembled WGS sequence"/>
</dbReference>
<dbReference type="EMBL" id="JBEDUW010000006">
    <property type="protein sequence ID" value="KAK9919762.1"/>
    <property type="molecule type" value="Genomic_DNA"/>
</dbReference>
<dbReference type="GO" id="GO:0004190">
    <property type="term" value="F:aspartic-type endopeptidase activity"/>
    <property type="evidence" value="ECO:0007669"/>
    <property type="project" value="InterPro"/>
</dbReference>
<dbReference type="Pfam" id="PF14543">
    <property type="entry name" value="TAXi_N"/>
    <property type="match status" value="1"/>
</dbReference>
<protein>
    <recommendedName>
        <fullName evidence="5">Peptidase A1 domain-containing protein</fullName>
    </recommendedName>
</protein>
<gene>
    <name evidence="6" type="ORF">M0R45_028341</name>
</gene>
<dbReference type="PANTHER" id="PTHR47965:SF28">
    <property type="entry name" value="BASIC 7S GLOBULIN"/>
    <property type="match status" value="1"/>
</dbReference>
<dbReference type="InterPro" id="IPR032861">
    <property type="entry name" value="TAXi_N"/>
</dbReference>
<dbReference type="FunFam" id="2.40.70.10:FF:000045">
    <property type="entry name" value="Basic 7S globulin"/>
    <property type="match status" value="1"/>
</dbReference>
<dbReference type="PROSITE" id="PS51767">
    <property type="entry name" value="PEPTIDASE_A1"/>
    <property type="match status" value="1"/>
</dbReference>
<dbReference type="SUPFAM" id="SSF50630">
    <property type="entry name" value="Acid proteases"/>
    <property type="match status" value="1"/>
</dbReference>
<evidence type="ECO:0000256" key="4">
    <source>
        <dbReference type="SAM" id="SignalP"/>
    </source>
</evidence>
<feature type="chain" id="PRO_5043777498" description="Peptidase A1 domain-containing protein" evidence="4">
    <location>
        <begin position="23"/>
        <end position="437"/>
    </location>
</feature>
<accession>A0AAW1W516</accession>
<keyword evidence="3" id="KW-1015">Disulfide bond</keyword>
<evidence type="ECO:0000256" key="2">
    <source>
        <dbReference type="ARBA" id="ARBA00022729"/>
    </source>
</evidence>
<dbReference type="CDD" id="cd05489">
    <property type="entry name" value="xylanase_inhibitor_I_like"/>
    <property type="match status" value="1"/>
</dbReference>
<dbReference type="InterPro" id="IPR001461">
    <property type="entry name" value="Aspartic_peptidase_A1"/>
</dbReference>
<dbReference type="PANTHER" id="PTHR47965">
    <property type="entry name" value="ASPARTYL PROTEASE-RELATED"/>
    <property type="match status" value="1"/>
</dbReference>
<keyword evidence="7" id="KW-1185">Reference proteome</keyword>
<evidence type="ECO:0000313" key="6">
    <source>
        <dbReference type="EMBL" id="KAK9919762.1"/>
    </source>
</evidence>
<keyword evidence="2 4" id="KW-0732">Signal</keyword>
<comment type="similarity">
    <text evidence="1">Belongs to the peptidase A1 family.</text>
</comment>